<reference evidence="2" key="1">
    <citation type="journal article" date="2022" name="bioRxiv">
        <title>Discovery and biosynthetic assessment of Streptomyces ortus sp nov. isolated from a deep-sea sponge.</title>
        <authorList>
            <person name="Williams S.E."/>
        </authorList>
    </citation>
    <scope>NUCLEOTIDE SEQUENCE</scope>
    <source>
        <strain evidence="2">A15ISP2-DRY2</strain>
    </source>
</reference>
<dbReference type="Proteomes" id="UP001165590">
    <property type="component" value="Unassembled WGS sequence"/>
</dbReference>
<dbReference type="EMBL" id="JAIFZO010000002">
    <property type="protein sequence ID" value="MCX4231838.1"/>
    <property type="molecule type" value="Genomic_DNA"/>
</dbReference>
<feature type="transmembrane region" description="Helical" evidence="1">
    <location>
        <begin position="32"/>
        <end position="49"/>
    </location>
</feature>
<keyword evidence="1" id="KW-1133">Transmembrane helix</keyword>
<organism evidence="2 3">
    <name type="scientific">Streptomyces ortus</name>
    <dbReference type="NCBI Taxonomy" id="2867268"/>
    <lineage>
        <taxon>Bacteria</taxon>
        <taxon>Bacillati</taxon>
        <taxon>Actinomycetota</taxon>
        <taxon>Actinomycetes</taxon>
        <taxon>Kitasatosporales</taxon>
        <taxon>Streptomycetaceae</taxon>
        <taxon>Streptomyces</taxon>
    </lineage>
</organism>
<evidence type="ECO:0000313" key="2">
    <source>
        <dbReference type="EMBL" id="MCX4231838.1"/>
    </source>
</evidence>
<comment type="caution">
    <text evidence="2">The sequence shown here is derived from an EMBL/GenBank/DDBJ whole genome shotgun (WGS) entry which is preliminary data.</text>
</comment>
<evidence type="ECO:0000256" key="1">
    <source>
        <dbReference type="SAM" id="Phobius"/>
    </source>
</evidence>
<proteinExistence type="predicted"/>
<evidence type="ECO:0000313" key="3">
    <source>
        <dbReference type="Proteomes" id="UP001165590"/>
    </source>
</evidence>
<keyword evidence="1" id="KW-0472">Membrane</keyword>
<accession>A0ABT3V0L6</accession>
<name>A0ABT3V0L6_9ACTN</name>
<gene>
    <name evidence="2" type="ORF">K3769_03420</name>
</gene>
<protein>
    <submittedName>
        <fullName evidence="2">Uncharacterized protein</fullName>
    </submittedName>
</protein>
<keyword evidence="1" id="KW-0812">Transmembrane</keyword>
<sequence length="50" mass="5004">MNRKQTAAVVLGAALIGRAALGDVIGRQAKVLGLGVFELAVLGALVSLAM</sequence>
<dbReference type="RefSeq" id="WP_267024953.1">
    <property type="nucleotide sequence ID" value="NZ_JAIFZO010000002.1"/>
</dbReference>
<keyword evidence="3" id="KW-1185">Reference proteome</keyword>